<dbReference type="PROSITE" id="PS00028">
    <property type="entry name" value="ZINC_FINGER_C2H2_1"/>
    <property type="match status" value="4"/>
</dbReference>
<dbReference type="Pfam" id="PF21549">
    <property type="entry name" value="PRDM2_PR"/>
    <property type="match status" value="1"/>
</dbReference>
<keyword evidence="2" id="KW-0479">Metal-binding</keyword>
<dbReference type="InterPro" id="IPR050331">
    <property type="entry name" value="Zinc_finger"/>
</dbReference>
<evidence type="ECO:0000256" key="1">
    <source>
        <dbReference type="ARBA" id="ARBA00004123"/>
    </source>
</evidence>
<keyword evidence="3" id="KW-0677">Repeat</keyword>
<dbReference type="PANTHER" id="PTHR16515:SF59">
    <property type="entry name" value="PR DOMAIN ZINC FINGER PROTEIN 1"/>
    <property type="match status" value="1"/>
</dbReference>
<dbReference type="SMART" id="SM00355">
    <property type="entry name" value="ZnF_C2H2"/>
    <property type="match status" value="5"/>
</dbReference>
<dbReference type="Pfam" id="PF00096">
    <property type="entry name" value="zf-C2H2"/>
    <property type="match status" value="5"/>
</dbReference>
<feature type="domain" description="C2H2-type" evidence="11">
    <location>
        <begin position="589"/>
        <end position="616"/>
    </location>
</feature>
<feature type="domain" description="C2H2-type" evidence="11">
    <location>
        <begin position="617"/>
        <end position="644"/>
    </location>
</feature>
<evidence type="ECO:0000256" key="5">
    <source>
        <dbReference type="ARBA" id="ARBA00022833"/>
    </source>
</evidence>
<dbReference type="EMBL" id="BTRK01000005">
    <property type="protein sequence ID" value="GMR50856.1"/>
    <property type="molecule type" value="Genomic_DNA"/>
</dbReference>
<dbReference type="InterPro" id="IPR016608">
    <property type="entry name" value="PRDM1"/>
</dbReference>
<evidence type="ECO:0000256" key="7">
    <source>
        <dbReference type="ARBA" id="ARBA00023163"/>
    </source>
</evidence>
<organism evidence="13 14">
    <name type="scientific">Pristionchus mayeri</name>
    <dbReference type="NCBI Taxonomy" id="1317129"/>
    <lineage>
        <taxon>Eukaryota</taxon>
        <taxon>Metazoa</taxon>
        <taxon>Ecdysozoa</taxon>
        <taxon>Nematoda</taxon>
        <taxon>Chromadorea</taxon>
        <taxon>Rhabditida</taxon>
        <taxon>Rhabditina</taxon>
        <taxon>Diplogasteromorpha</taxon>
        <taxon>Diplogasteroidea</taxon>
        <taxon>Neodiplogasteridae</taxon>
        <taxon>Pristionchus</taxon>
    </lineage>
</organism>
<keyword evidence="8" id="KW-0539">Nucleus</keyword>
<dbReference type="GO" id="GO:0008270">
    <property type="term" value="F:zinc ion binding"/>
    <property type="evidence" value="ECO:0007669"/>
    <property type="project" value="UniProtKB-KW"/>
</dbReference>
<dbReference type="AlphaFoldDB" id="A0AAN5CU10"/>
<dbReference type="PIRSF" id="PIRSF013212">
    <property type="entry name" value="PRDM1"/>
    <property type="match status" value="1"/>
</dbReference>
<comment type="subcellular location">
    <subcellularLocation>
        <location evidence="1">Nucleus</location>
    </subcellularLocation>
</comment>
<dbReference type="PROSITE" id="PS50157">
    <property type="entry name" value="ZINC_FINGER_C2H2_2"/>
    <property type="match status" value="5"/>
</dbReference>
<dbReference type="SMART" id="SM00317">
    <property type="entry name" value="SET"/>
    <property type="match status" value="1"/>
</dbReference>
<feature type="compositionally biased region" description="Low complexity" evidence="10">
    <location>
        <begin position="359"/>
        <end position="379"/>
    </location>
</feature>
<accession>A0AAN5CU10</accession>
<keyword evidence="4 9" id="KW-0863">Zinc-finger</keyword>
<evidence type="ECO:0000256" key="3">
    <source>
        <dbReference type="ARBA" id="ARBA00022737"/>
    </source>
</evidence>
<evidence type="ECO:0000313" key="13">
    <source>
        <dbReference type="EMBL" id="GMR50856.1"/>
    </source>
</evidence>
<dbReference type="GO" id="GO:0005737">
    <property type="term" value="C:cytoplasm"/>
    <property type="evidence" value="ECO:0007669"/>
    <property type="project" value="TreeGrafter"/>
</dbReference>
<evidence type="ECO:0000259" key="12">
    <source>
        <dbReference type="PROSITE" id="PS50280"/>
    </source>
</evidence>
<evidence type="ECO:0000256" key="6">
    <source>
        <dbReference type="ARBA" id="ARBA00023015"/>
    </source>
</evidence>
<evidence type="ECO:0000256" key="10">
    <source>
        <dbReference type="SAM" id="MobiDB-lite"/>
    </source>
</evidence>
<feature type="non-terminal residue" evidence="13">
    <location>
        <position position="1"/>
    </location>
</feature>
<dbReference type="Gene3D" id="2.170.270.10">
    <property type="entry name" value="SET domain"/>
    <property type="match status" value="1"/>
</dbReference>
<comment type="caution">
    <text evidence="13">The sequence shown here is derived from an EMBL/GenBank/DDBJ whole genome shotgun (WGS) entry which is preliminary data.</text>
</comment>
<evidence type="ECO:0000313" key="14">
    <source>
        <dbReference type="Proteomes" id="UP001328107"/>
    </source>
</evidence>
<dbReference type="InterPro" id="IPR046341">
    <property type="entry name" value="SET_dom_sf"/>
</dbReference>
<evidence type="ECO:0000256" key="9">
    <source>
        <dbReference type="PROSITE-ProRule" id="PRU00042"/>
    </source>
</evidence>
<dbReference type="GO" id="GO:0045165">
    <property type="term" value="P:cell fate commitment"/>
    <property type="evidence" value="ECO:0007669"/>
    <property type="project" value="TreeGrafter"/>
</dbReference>
<name>A0AAN5CU10_9BILA</name>
<dbReference type="FunFam" id="3.30.160.60:FF:000211">
    <property type="entry name" value="PR domain zinc finger protein 1"/>
    <property type="match status" value="1"/>
</dbReference>
<dbReference type="PANTHER" id="PTHR16515">
    <property type="entry name" value="PR DOMAIN ZINC FINGER PROTEIN"/>
    <property type="match status" value="1"/>
</dbReference>
<proteinExistence type="predicted"/>
<dbReference type="InterPro" id="IPR001214">
    <property type="entry name" value="SET_dom"/>
</dbReference>
<feature type="domain" description="C2H2-type" evidence="11">
    <location>
        <begin position="701"/>
        <end position="729"/>
    </location>
</feature>
<keyword evidence="7" id="KW-0804">Transcription</keyword>
<dbReference type="GO" id="GO:0001227">
    <property type="term" value="F:DNA-binding transcription repressor activity, RNA polymerase II-specific"/>
    <property type="evidence" value="ECO:0007669"/>
    <property type="project" value="InterPro"/>
</dbReference>
<evidence type="ECO:0008006" key="15">
    <source>
        <dbReference type="Google" id="ProtNLM"/>
    </source>
</evidence>
<keyword evidence="6" id="KW-0805">Transcription regulation</keyword>
<reference evidence="14" key="1">
    <citation type="submission" date="2022-10" db="EMBL/GenBank/DDBJ databases">
        <title>Genome assembly of Pristionchus species.</title>
        <authorList>
            <person name="Yoshida K."/>
            <person name="Sommer R.J."/>
        </authorList>
    </citation>
    <scope>NUCLEOTIDE SEQUENCE [LARGE SCALE GENOMIC DNA]</scope>
    <source>
        <strain evidence="14">RS5460</strain>
    </source>
</reference>
<feature type="domain" description="SET" evidence="12">
    <location>
        <begin position="98"/>
        <end position="233"/>
    </location>
</feature>
<protein>
    <recommendedName>
        <fullName evidence="15">Blmp-1</fullName>
    </recommendedName>
</protein>
<evidence type="ECO:0000259" key="11">
    <source>
        <dbReference type="PROSITE" id="PS50157"/>
    </source>
</evidence>
<dbReference type="SUPFAM" id="SSF57667">
    <property type="entry name" value="beta-beta-alpha zinc fingers"/>
    <property type="match status" value="3"/>
</dbReference>
<dbReference type="InterPro" id="IPR013087">
    <property type="entry name" value="Znf_C2H2_type"/>
</dbReference>
<dbReference type="FunFam" id="3.30.160.60:FF:000925">
    <property type="entry name" value="Zinc finger protein 668"/>
    <property type="match status" value="1"/>
</dbReference>
<feature type="domain" description="C2H2-type" evidence="11">
    <location>
        <begin position="673"/>
        <end position="700"/>
    </location>
</feature>
<dbReference type="GO" id="GO:0000978">
    <property type="term" value="F:RNA polymerase II cis-regulatory region sequence-specific DNA binding"/>
    <property type="evidence" value="ECO:0007669"/>
    <property type="project" value="TreeGrafter"/>
</dbReference>
<keyword evidence="5" id="KW-0862">Zinc</keyword>
<dbReference type="Gene3D" id="3.30.160.60">
    <property type="entry name" value="Classic Zinc Finger"/>
    <property type="match status" value="5"/>
</dbReference>
<sequence>LTGTIVMGASDDGPCSSIAPAPFDAAPLNTIHHTTSRRSPLPGTGRRTVPVATTAWTGDSLDLREVNDQTLEQLCVFNCPDKPGTVMDGSRALASLPLNLTIRDSLEQPNTTGVFSSDYIPRGAKFGPVIGSLMPIDANSGMVCPAEGSSAQANNTGSGLPSATVWKVFSPKGSHLIRFVDCSDDSKSNWMKYVKRATASHSQNLVACQIDTEIYFYSIKPIAPNTELLFWYSRDYAMRLRVPANCEALRASSITMQPPSHTWKTEDEDRQFARSPQEAIDFSLKKEPNLVSKVPIDDHRPLHDDNEEHELAELTPMAHSHSSDDSSRYSLHDVSSRVLYSELNDGLAKELTMRYYPTSSHSSNDSSPLEMHQMQQSQQHQHDHQLLQHRPNVIQTPLQQSTLHRPVPQRLPSISFPSAPTQNIRPLENLNLFNEYFRRSTTTLGLPSGGLWVQPATPSAAAVAHTSNSLQQTTGRPADAQPAFGATASPPFPFGNLYATQLTSNLSSTSSNPFSTNTAFTSPAQAHHHVHTGFHAVPSLQPFHSPLPTPQATVTPSIISQSTPIPPPSASHTPDPYGVTLKEGGKARYKCKQCSKSFGQLSNLKVHLRTHTGERPFKCDECGKEFTQLAHLQKHNLVHTGERPHSCTICDKKFSSTSNLKTHLRLHNGQKPYSCETCGAKFTQFVHLKLHKRLHANERPYNCGQCGKKYISPSGLRTHWKSTSCKAEPLDDEMVSSTTAIAI</sequence>
<evidence type="ECO:0000256" key="4">
    <source>
        <dbReference type="ARBA" id="ARBA00022771"/>
    </source>
</evidence>
<dbReference type="InterPro" id="IPR036236">
    <property type="entry name" value="Znf_C2H2_sf"/>
</dbReference>
<feature type="domain" description="C2H2-type" evidence="11">
    <location>
        <begin position="645"/>
        <end position="672"/>
    </location>
</feature>
<evidence type="ECO:0000256" key="2">
    <source>
        <dbReference type="ARBA" id="ARBA00022723"/>
    </source>
</evidence>
<evidence type="ECO:0000256" key="8">
    <source>
        <dbReference type="ARBA" id="ARBA00023242"/>
    </source>
</evidence>
<dbReference type="PROSITE" id="PS50280">
    <property type="entry name" value="SET"/>
    <property type="match status" value="1"/>
</dbReference>
<dbReference type="FunFam" id="3.30.160.60:FF:000262">
    <property type="entry name" value="PR domain zinc finger protein 1"/>
    <property type="match status" value="1"/>
</dbReference>
<feature type="region of interest" description="Disordered" evidence="10">
    <location>
        <begin position="356"/>
        <end position="385"/>
    </location>
</feature>
<dbReference type="GO" id="GO:0005634">
    <property type="term" value="C:nucleus"/>
    <property type="evidence" value="ECO:0007669"/>
    <property type="project" value="UniProtKB-SubCell"/>
</dbReference>
<keyword evidence="14" id="KW-1185">Reference proteome</keyword>
<dbReference type="FunFam" id="3.30.160.60:FF:000100">
    <property type="entry name" value="Zinc finger 45-like"/>
    <property type="match status" value="1"/>
</dbReference>
<dbReference type="FunFam" id="3.30.160.60:FF:000833">
    <property type="entry name" value="PR domain zinc finger protein"/>
    <property type="match status" value="1"/>
</dbReference>
<gene>
    <name evidence="13" type="ORF">PMAYCL1PPCAC_21051</name>
</gene>
<dbReference type="Proteomes" id="UP001328107">
    <property type="component" value="Unassembled WGS sequence"/>
</dbReference>